<accession>A0A8S5MPA3</accession>
<dbReference type="EMBL" id="BK014941">
    <property type="protein sequence ID" value="DAD83763.1"/>
    <property type="molecule type" value="Genomic_DNA"/>
</dbReference>
<protein>
    <submittedName>
        <fullName evidence="1">Uncharacterized protein</fullName>
    </submittedName>
</protein>
<reference evidence="1" key="1">
    <citation type="journal article" date="2021" name="Proc. Natl. Acad. Sci. U.S.A.">
        <title>A Catalog of Tens of Thousands of Viruses from Human Metagenomes Reveals Hidden Associations with Chronic Diseases.</title>
        <authorList>
            <person name="Tisza M.J."/>
            <person name="Buck C.B."/>
        </authorList>
    </citation>
    <scope>NUCLEOTIDE SEQUENCE</scope>
    <source>
        <strain evidence="1">CtI7W9</strain>
    </source>
</reference>
<proteinExistence type="predicted"/>
<organism evidence="1">
    <name type="scientific">Myoviridae sp. ctI7W9</name>
    <dbReference type="NCBI Taxonomy" id="2826636"/>
    <lineage>
        <taxon>Viruses</taxon>
        <taxon>Duplodnaviria</taxon>
        <taxon>Heunggongvirae</taxon>
        <taxon>Uroviricota</taxon>
        <taxon>Caudoviricetes</taxon>
    </lineage>
</organism>
<evidence type="ECO:0000313" key="1">
    <source>
        <dbReference type="EMBL" id="DAD83763.1"/>
    </source>
</evidence>
<sequence>MASYRIEKNAQYNSNEIYFESKPAAEVLTALRGLKMRWNPKKGCWYGFAAQNDILAAIGEHDNEPGGTISEGYLGATRWDGNKSGKHLYGAELSKAIRDDIRAAEIKGVTVSCKTYSGGQHITAKIKITEADMISRDQYIADYTISTSRAHIYIGDWGESIHIDEYYKLDSAEKERIRQAAAEYDYKQAAHGQDINQYSIDRETAYTADTLRKLHRVKTIIEAYRYDGTNSMVDYFDTNFYYDLQTVAA</sequence>
<name>A0A8S5MPA3_9CAUD</name>